<dbReference type="AlphaFoldDB" id="A0A7W0HNC0"/>
<dbReference type="PANTHER" id="PTHR24421">
    <property type="entry name" value="NITRATE/NITRITE SENSOR PROTEIN NARX-RELATED"/>
    <property type="match status" value="1"/>
</dbReference>
<dbReference type="PROSITE" id="PS50109">
    <property type="entry name" value="HIS_KIN"/>
    <property type="match status" value="1"/>
</dbReference>
<dbReference type="SMART" id="SM00387">
    <property type="entry name" value="HATPase_c"/>
    <property type="match status" value="1"/>
</dbReference>
<comment type="caution">
    <text evidence="6">The sequence shown here is derived from an EMBL/GenBank/DDBJ whole genome shotgun (WGS) entry which is preliminary data.</text>
</comment>
<protein>
    <submittedName>
        <fullName evidence="6">Signal transduction histidine kinase</fullName>
    </submittedName>
</protein>
<proteinExistence type="predicted"/>
<dbReference type="RefSeq" id="WP_312894207.1">
    <property type="nucleotide sequence ID" value="NZ_BAABAM010000001.1"/>
</dbReference>
<sequence length="604" mass="65179">MAIGIATLAVVLELTDVWITAQLPPSPYTPLPMQPEDMAGTAFPIFGAILVHHRPRLVIGWLLSLGGLAAAVNIVSANAAWLAGSHPARWPVVALSWQLFMFLCGLLLPLLYPNGRLPSPRWRWLIIAAPVLSAVYWFGTPDWRPLLDQAHRLVLAVAFLSLVLRFRKSDEAERRQILWLLVALPFVIVPWIIGDPVWWVSTLTIPLIPAAIAVAILRYRLFGIDTLISRALIGIALAIVIVGVYFAGVAASSVLLSGVDQVAGLGAALLAGVFFQPMRKLVQRGVDRMLYGSTGDPAALAEEIKRRLQQAEPADGLLATLEVLREGLAVTGAAVRLDGGTTTSGDLTHTVREIPLTWHGEPVGTLLIGPPGKRRFPAAHDERVLATLTPYLADAAHAVRLTTALQRSRERILTAREEERRRLRRDLHDGLGQSLTGMAMSINLARMTMRDSPDTAEELLGRLRTGMAEVSDDIRTLVYGLRPPALDELGLAGAAEQLLDAAVRTEGELAGLPAAVEVAAYRILQEAITNARKHAAARTIEVCLVRERDRLRVSVSDDGCGLPLRPQAGVGLGSMRERAAELGGTCTVRPAEGGGTVVHADLPL</sequence>
<dbReference type="GO" id="GO:0046983">
    <property type="term" value="F:protein dimerization activity"/>
    <property type="evidence" value="ECO:0007669"/>
    <property type="project" value="InterPro"/>
</dbReference>
<evidence type="ECO:0000256" key="1">
    <source>
        <dbReference type="ARBA" id="ARBA00022679"/>
    </source>
</evidence>
<feature type="transmembrane region" description="Helical" evidence="4">
    <location>
        <begin position="124"/>
        <end position="140"/>
    </location>
</feature>
<evidence type="ECO:0000259" key="5">
    <source>
        <dbReference type="PROSITE" id="PS50109"/>
    </source>
</evidence>
<evidence type="ECO:0000256" key="2">
    <source>
        <dbReference type="ARBA" id="ARBA00022777"/>
    </source>
</evidence>
<dbReference type="Proteomes" id="UP000530928">
    <property type="component" value="Unassembled WGS sequence"/>
</dbReference>
<feature type="transmembrane region" description="Helical" evidence="4">
    <location>
        <begin position="231"/>
        <end position="248"/>
    </location>
</feature>
<keyword evidence="7" id="KW-1185">Reference proteome</keyword>
<dbReference type="InterPro" id="IPR036890">
    <property type="entry name" value="HATPase_C_sf"/>
</dbReference>
<feature type="transmembrane region" description="Helical" evidence="4">
    <location>
        <begin position="199"/>
        <end position="219"/>
    </location>
</feature>
<feature type="transmembrane region" description="Helical" evidence="4">
    <location>
        <begin position="176"/>
        <end position="193"/>
    </location>
</feature>
<dbReference type="CDD" id="cd16917">
    <property type="entry name" value="HATPase_UhpB-NarQ-NarX-like"/>
    <property type="match status" value="1"/>
</dbReference>
<keyword evidence="1" id="KW-0808">Transferase</keyword>
<dbReference type="InterPro" id="IPR050482">
    <property type="entry name" value="Sensor_HK_TwoCompSys"/>
</dbReference>
<feature type="transmembrane region" description="Helical" evidence="4">
    <location>
        <begin position="58"/>
        <end position="84"/>
    </location>
</feature>
<feature type="domain" description="Histidine kinase" evidence="5">
    <location>
        <begin position="522"/>
        <end position="604"/>
    </location>
</feature>
<keyword evidence="2 6" id="KW-0418">Kinase</keyword>
<dbReference type="GO" id="GO:0000155">
    <property type="term" value="F:phosphorelay sensor kinase activity"/>
    <property type="evidence" value="ECO:0007669"/>
    <property type="project" value="InterPro"/>
</dbReference>
<evidence type="ECO:0000313" key="7">
    <source>
        <dbReference type="Proteomes" id="UP000530928"/>
    </source>
</evidence>
<name>A0A7W0HNC0_9ACTN</name>
<dbReference type="EMBL" id="JACDUR010000001">
    <property type="protein sequence ID" value="MBA2889376.1"/>
    <property type="molecule type" value="Genomic_DNA"/>
</dbReference>
<dbReference type="Pfam" id="PF02518">
    <property type="entry name" value="HATPase_c"/>
    <property type="match status" value="1"/>
</dbReference>
<keyword evidence="3" id="KW-0902">Two-component regulatory system</keyword>
<dbReference type="InterPro" id="IPR005467">
    <property type="entry name" value="His_kinase_dom"/>
</dbReference>
<accession>A0A7W0HNC0</accession>
<feature type="transmembrane region" description="Helical" evidence="4">
    <location>
        <begin position="146"/>
        <end position="164"/>
    </location>
</feature>
<evidence type="ECO:0000256" key="3">
    <source>
        <dbReference type="ARBA" id="ARBA00023012"/>
    </source>
</evidence>
<feature type="transmembrane region" description="Helical" evidence="4">
    <location>
        <begin position="254"/>
        <end position="275"/>
    </location>
</feature>
<keyword evidence="4" id="KW-0472">Membrane</keyword>
<gene>
    <name evidence="6" type="ORF">HNR30_000711</name>
</gene>
<reference evidence="6 7" key="1">
    <citation type="submission" date="2020-07" db="EMBL/GenBank/DDBJ databases">
        <title>Genomic Encyclopedia of Type Strains, Phase IV (KMG-IV): sequencing the most valuable type-strain genomes for metagenomic binning, comparative biology and taxonomic classification.</title>
        <authorList>
            <person name="Goeker M."/>
        </authorList>
    </citation>
    <scope>NUCLEOTIDE SEQUENCE [LARGE SCALE GENOMIC DNA]</scope>
    <source>
        <strain evidence="6 7">DSM 45533</strain>
    </source>
</reference>
<dbReference type="Gene3D" id="3.30.565.10">
    <property type="entry name" value="Histidine kinase-like ATPase, C-terminal domain"/>
    <property type="match status" value="1"/>
</dbReference>
<keyword evidence="4" id="KW-1133">Transmembrane helix</keyword>
<dbReference type="Pfam" id="PF07730">
    <property type="entry name" value="HisKA_3"/>
    <property type="match status" value="1"/>
</dbReference>
<keyword evidence="4" id="KW-0812">Transmembrane</keyword>
<dbReference type="GO" id="GO:0016020">
    <property type="term" value="C:membrane"/>
    <property type="evidence" value="ECO:0007669"/>
    <property type="project" value="InterPro"/>
</dbReference>
<organism evidence="6 7">
    <name type="scientific">Nonomuraea soli</name>
    <dbReference type="NCBI Taxonomy" id="1032476"/>
    <lineage>
        <taxon>Bacteria</taxon>
        <taxon>Bacillati</taxon>
        <taxon>Actinomycetota</taxon>
        <taxon>Actinomycetes</taxon>
        <taxon>Streptosporangiales</taxon>
        <taxon>Streptosporangiaceae</taxon>
        <taxon>Nonomuraea</taxon>
    </lineage>
</organism>
<evidence type="ECO:0000256" key="4">
    <source>
        <dbReference type="SAM" id="Phobius"/>
    </source>
</evidence>
<feature type="transmembrane region" description="Helical" evidence="4">
    <location>
        <begin position="90"/>
        <end position="112"/>
    </location>
</feature>
<dbReference type="SUPFAM" id="SSF55874">
    <property type="entry name" value="ATPase domain of HSP90 chaperone/DNA topoisomerase II/histidine kinase"/>
    <property type="match status" value="1"/>
</dbReference>
<dbReference type="InterPro" id="IPR003594">
    <property type="entry name" value="HATPase_dom"/>
</dbReference>
<dbReference type="InterPro" id="IPR011712">
    <property type="entry name" value="Sig_transdc_His_kin_sub3_dim/P"/>
</dbReference>
<dbReference type="Gene3D" id="1.20.5.1930">
    <property type="match status" value="1"/>
</dbReference>
<evidence type="ECO:0000313" key="6">
    <source>
        <dbReference type="EMBL" id="MBA2889376.1"/>
    </source>
</evidence>